<evidence type="ECO:0000259" key="4">
    <source>
        <dbReference type="PROSITE" id="PS50222"/>
    </source>
</evidence>
<feature type="region of interest" description="Disordered" evidence="2">
    <location>
        <begin position="1"/>
        <end position="33"/>
    </location>
</feature>
<proteinExistence type="predicted"/>
<dbReference type="InterPro" id="IPR018247">
    <property type="entry name" value="EF_Hand_1_Ca_BS"/>
</dbReference>
<comment type="caution">
    <text evidence="5">The sequence shown here is derived from an EMBL/GenBank/DDBJ whole genome shotgun (WGS) entry which is preliminary data.</text>
</comment>
<feature type="transmembrane region" description="Helical" evidence="3">
    <location>
        <begin position="88"/>
        <end position="110"/>
    </location>
</feature>
<organism evidence="5 6">
    <name type="scientific">Seminavis robusta</name>
    <dbReference type="NCBI Taxonomy" id="568900"/>
    <lineage>
        <taxon>Eukaryota</taxon>
        <taxon>Sar</taxon>
        <taxon>Stramenopiles</taxon>
        <taxon>Ochrophyta</taxon>
        <taxon>Bacillariophyta</taxon>
        <taxon>Bacillariophyceae</taxon>
        <taxon>Bacillariophycidae</taxon>
        <taxon>Naviculales</taxon>
        <taxon>Naviculaceae</taxon>
        <taxon>Seminavis</taxon>
    </lineage>
</organism>
<keyword evidence="1" id="KW-0106">Calcium</keyword>
<reference evidence="5" key="1">
    <citation type="submission" date="2020-06" db="EMBL/GenBank/DDBJ databases">
        <authorList>
            <consortium name="Plant Systems Biology data submission"/>
        </authorList>
    </citation>
    <scope>NUCLEOTIDE SEQUENCE</scope>
    <source>
        <strain evidence="5">D6</strain>
    </source>
</reference>
<gene>
    <name evidence="5" type="ORF">SEMRO_743_G196030.1</name>
</gene>
<dbReference type="PROSITE" id="PS00018">
    <property type="entry name" value="EF_HAND_1"/>
    <property type="match status" value="1"/>
</dbReference>
<keyword evidence="3" id="KW-1133">Transmembrane helix</keyword>
<dbReference type="InterPro" id="IPR011992">
    <property type="entry name" value="EF-hand-dom_pair"/>
</dbReference>
<dbReference type="OrthoDB" id="528204at2759"/>
<dbReference type="GO" id="GO:0005509">
    <property type="term" value="F:calcium ion binding"/>
    <property type="evidence" value="ECO:0007669"/>
    <property type="project" value="InterPro"/>
</dbReference>
<evidence type="ECO:0000256" key="1">
    <source>
        <dbReference type="ARBA" id="ARBA00022837"/>
    </source>
</evidence>
<sequence>MSSNGNNAETMIDEPMPVKVSPTGPSKRLSVRSSKFDRGNKGFLDDEEQLLVKYDANGDGKIDAAELFSIAEDLHKEKQKKKGLKKGLGLSLVAIMLLLTMSFGLVWAVVALTKEVAVDSHGHLVDSHTGNVVETRPEASLIHLKADSGVARRFLMRKLQD</sequence>
<keyword evidence="6" id="KW-1185">Reference proteome</keyword>
<dbReference type="InterPro" id="IPR002048">
    <property type="entry name" value="EF_hand_dom"/>
</dbReference>
<protein>
    <recommendedName>
        <fullName evidence="4">EF-hand domain-containing protein</fullName>
    </recommendedName>
</protein>
<evidence type="ECO:0000256" key="3">
    <source>
        <dbReference type="SAM" id="Phobius"/>
    </source>
</evidence>
<evidence type="ECO:0000313" key="5">
    <source>
        <dbReference type="EMBL" id="CAB9515860.1"/>
    </source>
</evidence>
<evidence type="ECO:0000256" key="2">
    <source>
        <dbReference type="SAM" id="MobiDB-lite"/>
    </source>
</evidence>
<name>A0A9N8HKM2_9STRA</name>
<dbReference type="AlphaFoldDB" id="A0A9N8HKM2"/>
<dbReference type="SUPFAM" id="SSF47473">
    <property type="entry name" value="EF-hand"/>
    <property type="match status" value="1"/>
</dbReference>
<accession>A0A9N8HKM2</accession>
<keyword evidence="3" id="KW-0472">Membrane</keyword>
<dbReference type="EMBL" id="CAICTM010000742">
    <property type="protein sequence ID" value="CAB9515860.1"/>
    <property type="molecule type" value="Genomic_DNA"/>
</dbReference>
<dbReference type="PROSITE" id="PS50222">
    <property type="entry name" value="EF_HAND_2"/>
    <property type="match status" value="1"/>
</dbReference>
<keyword evidence="3" id="KW-0812">Transmembrane</keyword>
<dbReference type="Proteomes" id="UP001153069">
    <property type="component" value="Unassembled WGS sequence"/>
</dbReference>
<evidence type="ECO:0000313" key="6">
    <source>
        <dbReference type="Proteomes" id="UP001153069"/>
    </source>
</evidence>
<feature type="domain" description="EF-hand" evidence="4">
    <location>
        <begin position="42"/>
        <end position="77"/>
    </location>
</feature>